<feature type="binding site" evidence="6">
    <location>
        <position position="153"/>
    </location>
    <ligand>
        <name>Zn(2+)</name>
        <dbReference type="ChEBI" id="CHEBI:29105"/>
        <note>structural</note>
    </ligand>
</feature>
<dbReference type="STRING" id="1009370.ALO_03506"/>
<comment type="catalytic activity">
    <reaction evidence="6 8">
        <text>AMP + ATP = 2 ADP</text>
        <dbReference type="Rhea" id="RHEA:12973"/>
        <dbReference type="ChEBI" id="CHEBI:30616"/>
        <dbReference type="ChEBI" id="CHEBI:456215"/>
        <dbReference type="ChEBI" id="CHEBI:456216"/>
        <dbReference type="EC" id="2.7.4.3"/>
    </reaction>
</comment>
<comment type="pathway">
    <text evidence="6">Purine metabolism; AMP biosynthesis via salvage pathway; AMP from ADP: step 1/1.</text>
</comment>
<dbReference type="GO" id="GO:0004017">
    <property type="term" value="F:AMP kinase activity"/>
    <property type="evidence" value="ECO:0007669"/>
    <property type="project" value="UniProtKB-UniRule"/>
</dbReference>
<keyword evidence="1 6" id="KW-0808">Transferase</keyword>
<dbReference type="NCBIfam" id="NF011100">
    <property type="entry name" value="PRK14527.1"/>
    <property type="match status" value="1"/>
</dbReference>
<keyword evidence="4 6" id="KW-0418">Kinase</keyword>
<feature type="binding site" evidence="6">
    <location>
        <position position="36"/>
    </location>
    <ligand>
        <name>AMP</name>
        <dbReference type="ChEBI" id="CHEBI:456215"/>
    </ligand>
</feature>
<feature type="binding site" evidence="6">
    <location>
        <position position="130"/>
    </location>
    <ligand>
        <name>Zn(2+)</name>
        <dbReference type="ChEBI" id="CHEBI:29105"/>
        <note>structural</note>
    </ligand>
</feature>
<dbReference type="UniPathway" id="UPA00588">
    <property type="reaction ID" value="UER00649"/>
</dbReference>
<organism evidence="10 11">
    <name type="scientific">Acetonema longum DSM 6540</name>
    <dbReference type="NCBI Taxonomy" id="1009370"/>
    <lineage>
        <taxon>Bacteria</taxon>
        <taxon>Bacillati</taxon>
        <taxon>Bacillota</taxon>
        <taxon>Negativicutes</taxon>
        <taxon>Acetonemataceae</taxon>
        <taxon>Acetonema</taxon>
    </lineage>
</organism>
<evidence type="ECO:0000256" key="4">
    <source>
        <dbReference type="ARBA" id="ARBA00022777"/>
    </source>
</evidence>
<feature type="binding site" evidence="6">
    <location>
        <position position="31"/>
    </location>
    <ligand>
        <name>AMP</name>
        <dbReference type="ChEBI" id="CHEBI:456215"/>
    </ligand>
</feature>
<dbReference type="InterPro" id="IPR006259">
    <property type="entry name" value="Adenyl_kin_sub"/>
</dbReference>
<dbReference type="RefSeq" id="WP_004092863.1">
    <property type="nucleotide sequence ID" value="NZ_AFGF01000019.1"/>
</dbReference>
<dbReference type="GO" id="GO:0005737">
    <property type="term" value="C:cytoplasm"/>
    <property type="evidence" value="ECO:0007669"/>
    <property type="project" value="UniProtKB-SubCell"/>
</dbReference>
<dbReference type="EC" id="2.7.4.3" evidence="6 8"/>
<feature type="binding site" evidence="6">
    <location>
        <position position="133"/>
    </location>
    <ligand>
        <name>Zn(2+)</name>
        <dbReference type="ChEBI" id="CHEBI:29105"/>
        <note>structural</note>
    </ligand>
</feature>
<feature type="binding site" evidence="6">
    <location>
        <position position="127"/>
    </location>
    <ligand>
        <name>ATP</name>
        <dbReference type="ChEBI" id="CHEBI:30616"/>
    </ligand>
</feature>
<feature type="region of interest" description="LID" evidence="6">
    <location>
        <begin position="126"/>
        <end position="163"/>
    </location>
</feature>
<keyword evidence="6" id="KW-0479">Metal-binding</keyword>
<dbReference type="NCBIfam" id="NF001380">
    <property type="entry name" value="PRK00279.1-2"/>
    <property type="match status" value="1"/>
</dbReference>
<comment type="similarity">
    <text evidence="6 7">Belongs to the adenylate kinase family.</text>
</comment>
<comment type="caution">
    <text evidence="10">The sequence shown here is derived from an EMBL/GenBank/DDBJ whole genome shotgun (WGS) entry which is preliminary data.</text>
</comment>
<dbReference type="GO" id="GO:0005524">
    <property type="term" value="F:ATP binding"/>
    <property type="evidence" value="ECO:0007669"/>
    <property type="project" value="UniProtKB-UniRule"/>
</dbReference>
<dbReference type="Proteomes" id="UP000003240">
    <property type="component" value="Unassembled WGS sequence"/>
</dbReference>
<dbReference type="InterPro" id="IPR007862">
    <property type="entry name" value="Adenylate_kinase_lid-dom"/>
</dbReference>
<dbReference type="FunFam" id="3.40.50.300:FF:000106">
    <property type="entry name" value="Adenylate kinase mitochondrial"/>
    <property type="match status" value="1"/>
</dbReference>
<feature type="binding site" evidence="6">
    <location>
        <position position="171"/>
    </location>
    <ligand>
        <name>AMP</name>
        <dbReference type="ChEBI" id="CHEBI:456215"/>
    </ligand>
</feature>
<feature type="region of interest" description="NMP" evidence="6">
    <location>
        <begin position="30"/>
        <end position="59"/>
    </location>
</feature>
<evidence type="ECO:0000256" key="1">
    <source>
        <dbReference type="ARBA" id="ARBA00022679"/>
    </source>
</evidence>
<comment type="subunit">
    <text evidence="6 8">Monomer.</text>
</comment>
<feature type="binding site" evidence="6">
    <location>
        <begin position="57"/>
        <end position="59"/>
    </location>
    <ligand>
        <name>AMP</name>
        <dbReference type="ChEBI" id="CHEBI:456215"/>
    </ligand>
</feature>
<feature type="binding site" evidence="6">
    <location>
        <begin position="85"/>
        <end position="88"/>
    </location>
    <ligand>
        <name>AMP</name>
        <dbReference type="ChEBI" id="CHEBI:456215"/>
    </ligand>
</feature>
<dbReference type="EMBL" id="AFGF01000019">
    <property type="protein sequence ID" value="EGO65331.1"/>
    <property type="molecule type" value="Genomic_DNA"/>
</dbReference>
<dbReference type="SUPFAM" id="SSF52540">
    <property type="entry name" value="P-loop containing nucleoside triphosphate hydrolases"/>
    <property type="match status" value="1"/>
</dbReference>
<protein>
    <recommendedName>
        <fullName evidence="6 8">Adenylate kinase</fullName>
        <shortName evidence="6">AK</shortName>
        <ecNumber evidence="6 8">2.7.4.3</ecNumber>
    </recommendedName>
    <alternativeName>
        <fullName evidence="6">ATP-AMP transphosphorylase</fullName>
    </alternativeName>
    <alternativeName>
        <fullName evidence="6">ATP:AMP phosphotransferase</fullName>
    </alternativeName>
    <alternativeName>
        <fullName evidence="6">Adenylate monophosphate kinase</fullName>
    </alternativeName>
</protein>
<dbReference type="eggNOG" id="COG0563">
    <property type="taxonomic scope" value="Bacteria"/>
</dbReference>
<dbReference type="PRINTS" id="PR00094">
    <property type="entry name" value="ADENYLTKNASE"/>
</dbReference>
<evidence type="ECO:0000256" key="8">
    <source>
        <dbReference type="RuleBase" id="RU003331"/>
    </source>
</evidence>
<feature type="binding site" evidence="6">
    <location>
        <position position="160"/>
    </location>
    <ligand>
        <name>AMP</name>
        <dbReference type="ChEBI" id="CHEBI:456215"/>
    </ligand>
</feature>
<evidence type="ECO:0000259" key="9">
    <source>
        <dbReference type="Pfam" id="PF05191"/>
    </source>
</evidence>
<feature type="binding site" evidence="6">
    <location>
        <position position="150"/>
    </location>
    <ligand>
        <name>Zn(2+)</name>
        <dbReference type="ChEBI" id="CHEBI:29105"/>
        <note>structural</note>
    </ligand>
</feature>
<dbReference type="CDD" id="cd01428">
    <property type="entry name" value="ADK"/>
    <property type="match status" value="1"/>
</dbReference>
<feature type="binding site" evidence="6">
    <location>
        <begin position="10"/>
        <end position="15"/>
    </location>
    <ligand>
        <name>ATP</name>
        <dbReference type="ChEBI" id="CHEBI:30616"/>
    </ligand>
</feature>
<dbReference type="OrthoDB" id="9805030at2"/>
<dbReference type="InterPro" id="IPR000850">
    <property type="entry name" value="Adenylat/UMP-CMP_kin"/>
</dbReference>
<feature type="binding site" evidence="6">
    <location>
        <position position="92"/>
    </location>
    <ligand>
        <name>AMP</name>
        <dbReference type="ChEBI" id="CHEBI:456215"/>
    </ligand>
</feature>
<dbReference type="NCBIfam" id="TIGR01351">
    <property type="entry name" value="adk"/>
    <property type="match status" value="1"/>
</dbReference>
<dbReference type="GO" id="GO:0044209">
    <property type="term" value="P:AMP salvage"/>
    <property type="evidence" value="ECO:0007669"/>
    <property type="project" value="UniProtKB-UniRule"/>
</dbReference>
<keyword evidence="2 6" id="KW-0545">Nucleotide biosynthesis</keyword>
<reference evidence="10 11" key="1">
    <citation type="journal article" date="2011" name="EMBO J.">
        <title>Structural diversity of bacterial flagellar motors.</title>
        <authorList>
            <person name="Chen S."/>
            <person name="Beeby M."/>
            <person name="Murphy G.E."/>
            <person name="Leadbetter J.R."/>
            <person name="Hendrixson D.R."/>
            <person name="Briegel A."/>
            <person name="Li Z."/>
            <person name="Shi J."/>
            <person name="Tocheva E.I."/>
            <person name="Muller A."/>
            <person name="Dobro M.J."/>
            <person name="Jensen G.J."/>
        </authorList>
    </citation>
    <scope>NUCLEOTIDE SEQUENCE [LARGE SCALE GENOMIC DNA]</scope>
    <source>
        <strain evidence="10 11">DSM 6540</strain>
    </source>
</reference>
<comment type="domain">
    <text evidence="6">Consists of three domains, a large central CORE domain and two small peripheral domains, NMPbind and LID, which undergo movements during catalysis. The LID domain closes over the site of phosphoryl transfer upon ATP binding. Assembling and dissambling the active center during each catalytic cycle provides an effective means to prevent ATP hydrolysis. Some bacteria have evolved a zinc-coordinating structure that stabilizes the LID domain.</text>
</comment>
<dbReference type="Pfam" id="PF00406">
    <property type="entry name" value="ADK"/>
    <property type="match status" value="1"/>
</dbReference>
<evidence type="ECO:0000256" key="2">
    <source>
        <dbReference type="ARBA" id="ARBA00022727"/>
    </source>
</evidence>
<feature type="binding site" evidence="6">
    <location>
        <position position="199"/>
    </location>
    <ligand>
        <name>ATP</name>
        <dbReference type="ChEBI" id="CHEBI:30616"/>
    </ligand>
</feature>
<keyword evidence="6" id="KW-0862">Zinc</keyword>
<dbReference type="InterPro" id="IPR027417">
    <property type="entry name" value="P-loop_NTPase"/>
</dbReference>
<dbReference type="AlphaFoldDB" id="F7NF76"/>
<dbReference type="PROSITE" id="PS00113">
    <property type="entry name" value="ADENYLATE_KINASE"/>
    <property type="match status" value="1"/>
</dbReference>
<comment type="function">
    <text evidence="6">Catalyzes the reversible transfer of the terminal phosphate group between ATP and AMP. Plays an important role in cellular energy homeostasis and in adenine nucleotide metabolism.</text>
</comment>
<evidence type="ECO:0000256" key="6">
    <source>
        <dbReference type="HAMAP-Rule" id="MF_00235"/>
    </source>
</evidence>
<accession>F7NF76</accession>
<keyword evidence="6" id="KW-0963">Cytoplasm</keyword>
<evidence type="ECO:0000256" key="5">
    <source>
        <dbReference type="ARBA" id="ARBA00022840"/>
    </source>
</evidence>
<gene>
    <name evidence="6 10" type="primary">adk</name>
    <name evidence="10" type="ORF">ALO_03506</name>
</gene>
<dbReference type="PANTHER" id="PTHR23359">
    <property type="entry name" value="NUCLEOTIDE KINASE"/>
    <property type="match status" value="1"/>
</dbReference>
<name>F7NF76_9FIRM</name>
<dbReference type="NCBIfam" id="NF001381">
    <property type="entry name" value="PRK00279.1-3"/>
    <property type="match status" value="1"/>
</dbReference>
<keyword evidence="11" id="KW-1185">Reference proteome</keyword>
<feature type="domain" description="Adenylate kinase active site lid" evidence="9">
    <location>
        <begin position="127"/>
        <end position="162"/>
    </location>
</feature>
<keyword evidence="5 6" id="KW-0067">ATP-binding</keyword>
<evidence type="ECO:0000256" key="3">
    <source>
        <dbReference type="ARBA" id="ARBA00022741"/>
    </source>
</evidence>
<proteinExistence type="inferred from homology"/>
<dbReference type="Pfam" id="PF05191">
    <property type="entry name" value="ADK_lid"/>
    <property type="match status" value="1"/>
</dbReference>
<dbReference type="InterPro" id="IPR033690">
    <property type="entry name" value="Adenylat_kinase_CS"/>
</dbReference>
<evidence type="ECO:0000313" key="10">
    <source>
        <dbReference type="EMBL" id="EGO65331.1"/>
    </source>
</evidence>
<keyword evidence="3 6" id="KW-0547">Nucleotide-binding</keyword>
<evidence type="ECO:0000313" key="11">
    <source>
        <dbReference type="Proteomes" id="UP000003240"/>
    </source>
</evidence>
<sequence>MHILLMGPPGAGKGTQAAKLVEKYQIPHISTGDMFREAVKAQTELGKQAKAFMDVGQLVPDSVTIGIVKERLAKPDASKGFILDGFPRTLEQARALDVTLHELGIHLSRVINVTVPDSELVKRVTGRRICRGCGATYHVEYNPAAHPDVCDKCQGELYQRSDDKQETVHNRLTVYHAQTKPLIEYYQDKGLYTEINGLQSIDRVMDDIVKSLRGELA</sequence>
<dbReference type="Gene3D" id="3.40.50.300">
    <property type="entry name" value="P-loop containing nucleotide triphosphate hydrolases"/>
    <property type="match status" value="1"/>
</dbReference>
<comment type="subcellular location">
    <subcellularLocation>
        <location evidence="6 8">Cytoplasm</location>
    </subcellularLocation>
</comment>
<dbReference type="HAMAP" id="MF_00235">
    <property type="entry name" value="Adenylate_kinase_Adk"/>
    <property type="match status" value="1"/>
</dbReference>
<evidence type="ECO:0000256" key="7">
    <source>
        <dbReference type="RuleBase" id="RU003330"/>
    </source>
</evidence>
<dbReference type="GO" id="GO:0008270">
    <property type="term" value="F:zinc ion binding"/>
    <property type="evidence" value="ECO:0007669"/>
    <property type="project" value="UniProtKB-UniRule"/>
</dbReference>
<feature type="binding site" evidence="6">
    <location>
        <begin position="136"/>
        <end position="137"/>
    </location>
    <ligand>
        <name>ATP</name>
        <dbReference type="ChEBI" id="CHEBI:30616"/>
    </ligand>
</feature>